<sequence>MPPLTPAAPALTFFAHLSVRVDAPYDLGEAPDGHRRLVPLTGGSFDGPEVRGTVLAAGADNQVLRTATLTELDARYVLAGPRPGAVSPSARPASSPWPPGPPGRCR</sequence>
<keyword evidence="3" id="KW-1185">Reference proteome</keyword>
<comment type="caution">
    <text evidence="2">The sequence shown here is derived from an EMBL/GenBank/DDBJ whole genome shotgun (WGS) entry which is preliminary data.</text>
</comment>
<dbReference type="Pfam" id="PF11578">
    <property type="entry name" value="DUF3237"/>
    <property type="match status" value="1"/>
</dbReference>
<feature type="compositionally biased region" description="Pro residues" evidence="1">
    <location>
        <begin position="95"/>
        <end position="106"/>
    </location>
</feature>
<reference evidence="3" key="1">
    <citation type="journal article" date="2019" name="Int. J. Syst. Evol. Microbiol.">
        <title>The Global Catalogue of Microorganisms (GCM) 10K type strain sequencing project: providing services to taxonomists for standard genome sequencing and annotation.</title>
        <authorList>
            <consortium name="The Broad Institute Genomics Platform"/>
            <consortium name="The Broad Institute Genome Sequencing Center for Infectious Disease"/>
            <person name="Wu L."/>
            <person name="Ma J."/>
        </authorList>
    </citation>
    <scope>NUCLEOTIDE SEQUENCE [LARGE SCALE GENOMIC DNA]</scope>
    <source>
        <strain evidence="3">JCM 18081</strain>
    </source>
</reference>
<dbReference type="RefSeq" id="WP_345619721.1">
    <property type="nucleotide sequence ID" value="NZ_BAABIG010000023.1"/>
</dbReference>
<dbReference type="EMBL" id="BAABIG010000023">
    <property type="protein sequence ID" value="GAA4797995.1"/>
    <property type="molecule type" value="Genomic_DNA"/>
</dbReference>
<accession>A0ABP9BR33</accession>
<organism evidence="2 3">
    <name type="scientific">Streptomyces ziwulingensis</name>
    <dbReference type="NCBI Taxonomy" id="1045501"/>
    <lineage>
        <taxon>Bacteria</taxon>
        <taxon>Bacillati</taxon>
        <taxon>Actinomycetota</taxon>
        <taxon>Actinomycetes</taxon>
        <taxon>Kitasatosporales</taxon>
        <taxon>Streptomycetaceae</taxon>
        <taxon>Streptomyces</taxon>
    </lineage>
</organism>
<dbReference type="PANTHER" id="PTHR37315">
    <property type="entry name" value="UPF0311 PROTEIN BLR7842"/>
    <property type="match status" value="1"/>
</dbReference>
<feature type="region of interest" description="Disordered" evidence="1">
    <location>
        <begin position="80"/>
        <end position="106"/>
    </location>
</feature>
<gene>
    <name evidence="2" type="ORF">GCM10023220_26870</name>
</gene>
<name>A0ABP9BR33_9ACTN</name>
<evidence type="ECO:0000313" key="3">
    <source>
        <dbReference type="Proteomes" id="UP001501265"/>
    </source>
</evidence>
<evidence type="ECO:0000313" key="2">
    <source>
        <dbReference type="EMBL" id="GAA4797995.1"/>
    </source>
</evidence>
<dbReference type="InterPro" id="IPR020915">
    <property type="entry name" value="UPF0311"/>
</dbReference>
<dbReference type="PANTHER" id="PTHR37315:SF1">
    <property type="entry name" value="UPF0311 PROTEIN BLR7842"/>
    <property type="match status" value="1"/>
</dbReference>
<proteinExistence type="predicted"/>
<evidence type="ECO:0000256" key="1">
    <source>
        <dbReference type="SAM" id="MobiDB-lite"/>
    </source>
</evidence>
<dbReference type="Gene3D" id="2.40.160.20">
    <property type="match status" value="1"/>
</dbReference>
<protein>
    <submittedName>
        <fullName evidence="2">Uncharacterized protein</fullName>
    </submittedName>
</protein>
<feature type="compositionally biased region" description="Low complexity" evidence="1">
    <location>
        <begin position="81"/>
        <end position="94"/>
    </location>
</feature>
<dbReference type="Proteomes" id="UP001501265">
    <property type="component" value="Unassembled WGS sequence"/>
</dbReference>